<dbReference type="InterPro" id="IPR050627">
    <property type="entry name" value="Nitroreductase/BluB"/>
</dbReference>
<evidence type="ECO:0000313" key="6">
    <source>
        <dbReference type="Proteomes" id="UP000441586"/>
    </source>
</evidence>
<evidence type="ECO:0000256" key="2">
    <source>
        <dbReference type="ARBA" id="ARBA00022643"/>
    </source>
</evidence>
<evidence type="ECO:0000259" key="4">
    <source>
        <dbReference type="Pfam" id="PF00881"/>
    </source>
</evidence>
<dbReference type="AlphaFoldDB" id="A0A6A4R8B2"/>
<dbReference type="CDD" id="cd02136">
    <property type="entry name" value="PnbA_NfnB-like"/>
    <property type="match status" value="1"/>
</dbReference>
<dbReference type="GO" id="GO:0016491">
    <property type="term" value="F:oxidoreductase activity"/>
    <property type="evidence" value="ECO:0007669"/>
    <property type="project" value="UniProtKB-KW"/>
</dbReference>
<evidence type="ECO:0000313" key="5">
    <source>
        <dbReference type="EMBL" id="KAE9627672.1"/>
    </source>
</evidence>
<keyword evidence="3" id="KW-0560">Oxidoreductase</keyword>
<organism evidence="5 6">
    <name type="scientific">Parasedimentitalea maritima</name>
    <dbReference type="NCBI Taxonomy" id="2578117"/>
    <lineage>
        <taxon>Bacteria</taxon>
        <taxon>Pseudomonadati</taxon>
        <taxon>Pseudomonadota</taxon>
        <taxon>Alphaproteobacteria</taxon>
        <taxon>Rhodobacterales</taxon>
        <taxon>Paracoccaceae</taxon>
        <taxon>Parasedimentitalea</taxon>
    </lineage>
</organism>
<dbReference type="PANTHER" id="PTHR23026:SF90">
    <property type="entry name" value="IODOTYROSINE DEIODINASE 1"/>
    <property type="match status" value="1"/>
</dbReference>
<accession>A0A6A4R8B2</accession>
<gene>
    <name evidence="5" type="ORF">GP644_19020</name>
</gene>
<dbReference type="InterPro" id="IPR000415">
    <property type="entry name" value="Nitroreductase-like"/>
</dbReference>
<dbReference type="PANTHER" id="PTHR23026">
    <property type="entry name" value="NADPH NITROREDUCTASE"/>
    <property type="match status" value="1"/>
</dbReference>
<evidence type="ECO:0000256" key="1">
    <source>
        <dbReference type="ARBA" id="ARBA00022630"/>
    </source>
</evidence>
<dbReference type="EMBL" id="WSFO01000012">
    <property type="protein sequence ID" value="KAE9627672.1"/>
    <property type="molecule type" value="Genomic_DNA"/>
</dbReference>
<keyword evidence="1" id="KW-0285">Flavoprotein</keyword>
<dbReference type="Pfam" id="PF00881">
    <property type="entry name" value="Nitroreductase"/>
    <property type="match status" value="1"/>
</dbReference>
<keyword evidence="2" id="KW-0288">FMN</keyword>
<reference evidence="5 6" key="1">
    <citation type="submission" date="2019-12" db="EMBL/GenBank/DDBJ databases">
        <authorList>
            <person name="Zhang Y.-J."/>
        </authorList>
    </citation>
    <scope>NUCLEOTIDE SEQUENCE [LARGE SCALE GENOMIC DNA]</scope>
    <source>
        <strain evidence="5 6">H18S-6</strain>
    </source>
</reference>
<dbReference type="InterPro" id="IPR029479">
    <property type="entry name" value="Nitroreductase"/>
</dbReference>
<sequence>MPPTLPELNSLFAARHSCRAFLSDPVPRTVIEQIIETAQKVPSWCNAQPWKLTVTSGAQTEALRGELLRAADAGGHAPDLAFPTGYSNEYQDRRRTCGWALYEAVGVIKGDREGSARQMRQNFSLFDAPHCAIISSPAELGPYGAMDCGGFVAAFTLAARAAGVASIPQAAVASFAPMLHQHLGIGKDRTILCAISFGYGNPNHAANSFRTERADLDDFVDWQD</sequence>
<evidence type="ECO:0000256" key="3">
    <source>
        <dbReference type="ARBA" id="ARBA00023002"/>
    </source>
</evidence>
<proteinExistence type="predicted"/>
<protein>
    <submittedName>
        <fullName evidence="5">Nitroreductase</fullName>
    </submittedName>
</protein>
<feature type="domain" description="Nitroreductase" evidence="4">
    <location>
        <begin position="13"/>
        <end position="199"/>
    </location>
</feature>
<dbReference type="Gene3D" id="3.40.109.10">
    <property type="entry name" value="NADH Oxidase"/>
    <property type="match status" value="1"/>
</dbReference>
<comment type="caution">
    <text evidence="5">The sequence shown here is derived from an EMBL/GenBank/DDBJ whole genome shotgun (WGS) entry which is preliminary data.</text>
</comment>
<dbReference type="RefSeq" id="WP_158981000.1">
    <property type="nucleotide sequence ID" value="NZ_WSFO01000012.1"/>
</dbReference>
<dbReference type="SUPFAM" id="SSF55469">
    <property type="entry name" value="FMN-dependent nitroreductase-like"/>
    <property type="match status" value="1"/>
</dbReference>
<name>A0A6A4R8B2_9RHOB</name>
<dbReference type="Proteomes" id="UP000441586">
    <property type="component" value="Unassembled WGS sequence"/>
</dbReference>